<dbReference type="EMBL" id="JW880229">
    <property type="protein sequence ID" value="AFP12746.1"/>
    <property type="molecule type" value="mRNA"/>
</dbReference>
<dbReference type="Pfam" id="PF03370">
    <property type="entry name" value="CBM_21"/>
    <property type="match status" value="1"/>
</dbReference>
<feature type="non-terminal residue" evidence="2">
    <location>
        <position position="1"/>
    </location>
</feature>
<protein>
    <submittedName>
        <fullName evidence="2">Protein phosphatase 1 regulatory subunit 3D</fullName>
    </submittedName>
</protein>
<dbReference type="PANTHER" id="PTHR12307">
    <property type="entry name" value="PROTEIN PHOSPHATASE 1 REGULATORY SUBUNIT"/>
    <property type="match status" value="1"/>
</dbReference>
<proteinExistence type="evidence at transcript level"/>
<dbReference type="InterPro" id="IPR038175">
    <property type="entry name" value="CBM21_dom_sf"/>
</dbReference>
<dbReference type="InterPro" id="IPR005036">
    <property type="entry name" value="CBM21_dom"/>
</dbReference>
<name>V9LIX6_CALMI</name>
<dbReference type="AlphaFoldDB" id="V9LIX6"/>
<dbReference type="PROSITE" id="PS51159">
    <property type="entry name" value="CBM21"/>
    <property type="match status" value="1"/>
</dbReference>
<dbReference type="GO" id="GO:0005979">
    <property type="term" value="P:regulation of glycogen biosynthetic process"/>
    <property type="evidence" value="ECO:0007669"/>
    <property type="project" value="TreeGrafter"/>
</dbReference>
<reference evidence="2" key="1">
    <citation type="journal article" date="2014" name="Nature">
        <title>Elephant shark genome provides unique insights into gnathostome evolution.</title>
        <authorList>
            <consortium name="International Elephant Shark Genome Sequencing Consortium"/>
            <person name="Venkatesh B."/>
            <person name="Lee A.P."/>
            <person name="Ravi V."/>
            <person name="Maurya A.K."/>
            <person name="Lian M.M."/>
            <person name="Swann J.B."/>
            <person name="Ohta Y."/>
            <person name="Flajnik M.F."/>
            <person name="Sutoh Y."/>
            <person name="Kasahara M."/>
            <person name="Hoon S."/>
            <person name="Gangu V."/>
            <person name="Roy S.W."/>
            <person name="Irimia M."/>
            <person name="Korzh V."/>
            <person name="Kondrychyn I."/>
            <person name="Lim Z.W."/>
            <person name="Tay B.H."/>
            <person name="Tohari S."/>
            <person name="Kong K.W."/>
            <person name="Ho S."/>
            <person name="Lorente-Galdos B."/>
            <person name="Quilez J."/>
            <person name="Marques-Bonet T."/>
            <person name="Raney B.J."/>
            <person name="Ingham P.W."/>
            <person name="Tay A."/>
            <person name="Hillier L.W."/>
            <person name="Minx P."/>
            <person name="Boehm T."/>
            <person name="Wilson R.K."/>
            <person name="Brenner S."/>
            <person name="Warren W.C."/>
        </authorList>
    </citation>
    <scope>NUCLEOTIDE SEQUENCE</scope>
    <source>
        <tissue evidence="2">Liver</tissue>
    </source>
</reference>
<dbReference type="InterPro" id="IPR050782">
    <property type="entry name" value="PP1_regulatory_subunit_3"/>
</dbReference>
<organism evidence="2">
    <name type="scientific">Callorhinchus milii</name>
    <name type="common">Ghost shark</name>
    <dbReference type="NCBI Taxonomy" id="7868"/>
    <lineage>
        <taxon>Eukaryota</taxon>
        <taxon>Metazoa</taxon>
        <taxon>Chordata</taxon>
        <taxon>Craniata</taxon>
        <taxon>Vertebrata</taxon>
        <taxon>Chondrichthyes</taxon>
        <taxon>Holocephali</taxon>
        <taxon>Chimaeriformes</taxon>
        <taxon>Callorhinchidae</taxon>
        <taxon>Callorhinchus</taxon>
    </lineage>
</organism>
<dbReference type="GO" id="GO:0008157">
    <property type="term" value="F:protein phosphatase 1 binding"/>
    <property type="evidence" value="ECO:0007669"/>
    <property type="project" value="TreeGrafter"/>
</dbReference>
<dbReference type="PANTHER" id="PTHR12307:SF7">
    <property type="entry name" value="PROTEIN PHOSPHATASE 1 REGULATORY SUBUNIT 3G"/>
    <property type="match status" value="1"/>
</dbReference>
<dbReference type="Gene3D" id="2.60.40.2440">
    <property type="entry name" value="Carbohydrate binding type-21 domain"/>
    <property type="match status" value="1"/>
</dbReference>
<dbReference type="GO" id="GO:2001069">
    <property type="term" value="F:glycogen binding"/>
    <property type="evidence" value="ECO:0007669"/>
    <property type="project" value="TreeGrafter"/>
</dbReference>
<accession>V9LIX6</accession>
<evidence type="ECO:0000313" key="2">
    <source>
        <dbReference type="EMBL" id="AFP12746.1"/>
    </source>
</evidence>
<sequence length="156" mass="18018">TLFRSVDDLNENFKALGMHWLRAAFLMPGDSSDFLQRVERDKVCLERLTVSHFEVHGLVRALRLTQAKDVRVRYSFDSWRSCLDSPAARLERLAGPERAATDRFSFSLSIPPFMDQGSFVHFAVCYRTEHEEFWDNNSGKNYALQCEARADQHANT</sequence>
<dbReference type="GO" id="GO:0000164">
    <property type="term" value="C:protein phosphatase type 1 complex"/>
    <property type="evidence" value="ECO:0007669"/>
    <property type="project" value="TreeGrafter"/>
</dbReference>
<feature type="domain" description="CBM21" evidence="1">
    <location>
        <begin position="35"/>
        <end position="145"/>
    </location>
</feature>
<evidence type="ECO:0000259" key="1">
    <source>
        <dbReference type="PROSITE" id="PS51159"/>
    </source>
</evidence>